<dbReference type="RefSeq" id="XP_007732258.1">
    <property type="nucleotide sequence ID" value="XM_007734068.1"/>
</dbReference>
<keyword evidence="3" id="KW-1185">Reference proteome</keyword>
<reference evidence="2 3" key="1">
    <citation type="submission" date="2013-03" db="EMBL/GenBank/DDBJ databases">
        <title>The Genome Sequence of Capronia epimyces CBS 606.96.</title>
        <authorList>
            <consortium name="The Broad Institute Genomics Platform"/>
            <person name="Cuomo C."/>
            <person name="de Hoog S."/>
            <person name="Gorbushina A."/>
            <person name="Walker B."/>
            <person name="Young S.K."/>
            <person name="Zeng Q."/>
            <person name="Gargeya S."/>
            <person name="Fitzgerald M."/>
            <person name="Haas B."/>
            <person name="Abouelleil A."/>
            <person name="Allen A.W."/>
            <person name="Alvarado L."/>
            <person name="Arachchi H.M."/>
            <person name="Berlin A.M."/>
            <person name="Chapman S.B."/>
            <person name="Gainer-Dewar J."/>
            <person name="Goldberg J."/>
            <person name="Griggs A."/>
            <person name="Gujja S."/>
            <person name="Hansen M."/>
            <person name="Howarth C."/>
            <person name="Imamovic A."/>
            <person name="Ireland A."/>
            <person name="Larimer J."/>
            <person name="McCowan C."/>
            <person name="Murphy C."/>
            <person name="Pearson M."/>
            <person name="Poon T.W."/>
            <person name="Priest M."/>
            <person name="Roberts A."/>
            <person name="Saif S."/>
            <person name="Shea T."/>
            <person name="Sisk P."/>
            <person name="Sykes S."/>
            <person name="Wortman J."/>
            <person name="Nusbaum C."/>
            <person name="Birren B."/>
        </authorList>
    </citation>
    <scope>NUCLEOTIDE SEQUENCE [LARGE SCALE GENOMIC DNA]</scope>
    <source>
        <strain evidence="2 3">CBS 606.96</strain>
    </source>
</reference>
<evidence type="ECO:0000313" key="2">
    <source>
        <dbReference type="EMBL" id="EXJ86979.1"/>
    </source>
</evidence>
<accession>W9YXF7</accession>
<evidence type="ECO:0000313" key="3">
    <source>
        <dbReference type="Proteomes" id="UP000019478"/>
    </source>
</evidence>
<feature type="compositionally biased region" description="Polar residues" evidence="1">
    <location>
        <begin position="44"/>
        <end position="55"/>
    </location>
</feature>
<name>W9YXF7_9EURO</name>
<dbReference type="HOGENOM" id="CLU_2133203_0_0_1"/>
<sequence>MSNSTKAEIGGSTAAASLASKDNPETWWKACSEAGTARSKSDTNEQPQVESNSHSADSKEGQSAEAASPDTACLHQSYPASMATPEVSPAELDLDPQGLSNLQEDSTKPPTRP</sequence>
<evidence type="ECO:0000256" key="1">
    <source>
        <dbReference type="SAM" id="MobiDB-lite"/>
    </source>
</evidence>
<dbReference type="OrthoDB" id="10526981at2759"/>
<organism evidence="2 3">
    <name type="scientific">Capronia epimyces CBS 606.96</name>
    <dbReference type="NCBI Taxonomy" id="1182542"/>
    <lineage>
        <taxon>Eukaryota</taxon>
        <taxon>Fungi</taxon>
        <taxon>Dikarya</taxon>
        <taxon>Ascomycota</taxon>
        <taxon>Pezizomycotina</taxon>
        <taxon>Eurotiomycetes</taxon>
        <taxon>Chaetothyriomycetidae</taxon>
        <taxon>Chaetothyriales</taxon>
        <taxon>Herpotrichiellaceae</taxon>
        <taxon>Capronia</taxon>
    </lineage>
</organism>
<proteinExistence type="predicted"/>
<feature type="region of interest" description="Disordered" evidence="1">
    <location>
        <begin position="1"/>
        <end position="113"/>
    </location>
</feature>
<comment type="caution">
    <text evidence="2">The sequence shown here is derived from an EMBL/GenBank/DDBJ whole genome shotgun (WGS) entry which is preliminary data.</text>
</comment>
<gene>
    <name evidence="2" type="ORF">A1O3_03936</name>
</gene>
<dbReference type="Proteomes" id="UP000019478">
    <property type="component" value="Unassembled WGS sequence"/>
</dbReference>
<protein>
    <submittedName>
        <fullName evidence="2">Uncharacterized protein</fullName>
    </submittedName>
</protein>
<dbReference type="AlphaFoldDB" id="W9YXF7"/>
<dbReference type="EMBL" id="AMGY01000003">
    <property type="protein sequence ID" value="EXJ86979.1"/>
    <property type="molecule type" value="Genomic_DNA"/>
</dbReference>
<dbReference type="GeneID" id="19168058"/>